<evidence type="ECO:0000313" key="12">
    <source>
        <dbReference type="Proteomes" id="UP000278807"/>
    </source>
</evidence>
<dbReference type="OrthoDB" id="98077at2759"/>
<evidence type="ECO:0000256" key="4">
    <source>
        <dbReference type="ARBA" id="ARBA00022737"/>
    </source>
</evidence>
<dbReference type="PROSITE" id="PS50011">
    <property type="entry name" value="PROTEIN_KINASE_DOM"/>
    <property type="match status" value="1"/>
</dbReference>
<dbReference type="WBParaSite" id="HNAJ_0000483601-mRNA-1">
    <property type="protein sequence ID" value="HNAJ_0000483601-mRNA-1"/>
    <property type="gene ID" value="HNAJ_0000483601"/>
</dbReference>
<keyword evidence="2" id="KW-0812">Transmembrane</keyword>
<dbReference type="STRING" id="102285.A0A0R3TCP7"/>
<evidence type="ECO:0000313" key="13">
    <source>
        <dbReference type="WBParaSite" id="HNAJ_0000483601-mRNA-1"/>
    </source>
</evidence>
<dbReference type="Gene3D" id="1.10.510.10">
    <property type="entry name" value="Transferase(Phosphotransferase) domain 1"/>
    <property type="match status" value="1"/>
</dbReference>
<keyword evidence="3" id="KW-0732">Signal</keyword>
<keyword evidence="7" id="KW-1133">Transmembrane helix</keyword>
<dbReference type="GO" id="GO:0005524">
    <property type="term" value="F:ATP binding"/>
    <property type="evidence" value="ECO:0007669"/>
    <property type="project" value="UniProtKB-KW"/>
</dbReference>
<dbReference type="PANTHER" id="PTHR24416:SF525">
    <property type="entry name" value="INSULIN-LIKE RECEPTOR"/>
    <property type="match status" value="1"/>
</dbReference>
<dbReference type="InterPro" id="IPR011009">
    <property type="entry name" value="Kinase-like_dom_sf"/>
</dbReference>
<sequence length="158" mass="18362">MQLEATAMVRNVKSLSESEFKREAMLMQRYQHENIVRFYGISLDSPNHQCLVLEMMDQGNLREYLHRARPRLTPSQAEHFSRQEHTARSDRSSRQTETTEATTGESFCSGAGAVELHALLTIPDLVKIMRDIARGCQYLEEQHFVHRSIVLRPFFHFP</sequence>
<evidence type="ECO:0000256" key="2">
    <source>
        <dbReference type="ARBA" id="ARBA00022692"/>
    </source>
</evidence>
<dbReference type="SUPFAM" id="SSF56112">
    <property type="entry name" value="Protein kinase-like (PK-like)"/>
    <property type="match status" value="1"/>
</dbReference>
<proteinExistence type="predicted"/>
<name>A0A0R3TCP7_RODNA</name>
<comment type="subcellular location">
    <subcellularLocation>
        <location evidence="1">Membrane</location>
        <topology evidence="1">Single-pass type I membrane protein</topology>
    </subcellularLocation>
</comment>
<evidence type="ECO:0000256" key="7">
    <source>
        <dbReference type="ARBA" id="ARBA00022989"/>
    </source>
</evidence>
<evidence type="ECO:0000256" key="8">
    <source>
        <dbReference type="ARBA" id="ARBA00023136"/>
    </source>
</evidence>
<organism evidence="13">
    <name type="scientific">Rodentolepis nana</name>
    <name type="common">Dwarf tapeworm</name>
    <name type="synonym">Hymenolepis nana</name>
    <dbReference type="NCBI Taxonomy" id="102285"/>
    <lineage>
        <taxon>Eukaryota</taxon>
        <taxon>Metazoa</taxon>
        <taxon>Spiralia</taxon>
        <taxon>Lophotrochozoa</taxon>
        <taxon>Platyhelminthes</taxon>
        <taxon>Cestoda</taxon>
        <taxon>Eucestoda</taxon>
        <taxon>Cyclophyllidea</taxon>
        <taxon>Hymenolepididae</taxon>
        <taxon>Rodentolepis</taxon>
    </lineage>
</organism>
<evidence type="ECO:0000313" key="11">
    <source>
        <dbReference type="EMBL" id="VDO00694.1"/>
    </source>
</evidence>
<dbReference type="InterPro" id="IPR050122">
    <property type="entry name" value="RTK"/>
</dbReference>
<keyword evidence="8" id="KW-0472">Membrane</keyword>
<dbReference type="SMART" id="SM00219">
    <property type="entry name" value="TyrKc"/>
    <property type="match status" value="1"/>
</dbReference>
<gene>
    <name evidence="11" type="ORF">HNAJ_LOCUS4834</name>
</gene>
<dbReference type="GO" id="GO:0043235">
    <property type="term" value="C:receptor complex"/>
    <property type="evidence" value="ECO:0007669"/>
    <property type="project" value="TreeGrafter"/>
</dbReference>
<dbReference type="AlphaFoldDB" id="A0A0R3TCP7"/>
<evidence type="ECO:0000256" key="6">
    <source>
        <dbReference type="ARBA" id="ARBA00022840"/>
    </source>
</evidence>
<dbReference type="InterPro" id="IPR001245">
    <property type="entry name" value="Ser-Thr/Tyr_kinase_cat_dom"/>
</dbReference>
<dbReference type="InterPro" id="IPR000719">
    <property type="entry name" value="Prot_kinase_dom"/>
</dbReference>
<evidence type="ECO:0000256" key="1">
    <source>
        <dbReference type="ARBA" id="ARBA00004479"/>
    </source>
</evidence>
<feature type="domain" description="Protein kinase" evidence="10">
    <location>
        <begin position="1"/>
        <end position="158"/>
    </location>
</feature>
<reference evidence="13" key="1">
    <citation type="submission" date="2017-02" db="UniProtKB">
        <authorList>
            <consortium name="WormBaseParasite"/>
        </authorList>
    </citation>
    <scope>IDENTIFICATION</scope>
</reference>
<evidence type="ECO:0000259" key="10">
    <source>
        <dbReference type="PROSITE" id="PS50011"/>
    </source>
</evidence>
<dbReference type="InterPro" id="IPR020635">
    <property type="entry name" value="Tyr_kinase_cat_dom"/>
</dbReference>
<evidence type="ECO:0000256" key="3">
    <source>
        <dbReference type="ARBA" id="ARBA00022729"/>
    </source>
</evidence>
<dbReference type="GO" id="GO:0007169">
    <property type="term" value="P:cell surface receptor protein tyrosine kinase signaling pathway"/>
    <property type="evidence" value="ECO:0007669"/>
    <property type="project" value="TreeGrafter"/>
</dbReference>
<dbReference type="Pfam" id="PF07714">
    <property type="entry name" value="PK_Tyr_Ser-Thr"/>
    <property type="match status" value="1"/>
</dbReference>
<keyword evidence="12" id="KW-1185">Reference proteome</keyword>
<dbReference type="PANTHER" id="PTHR24416">
    <property type="entry name" value="TYROSINE-PROTEIN KINASE RECEPTOR"/>
    <property type="match status" value="1"/>
</dbReference>
<protein>
    <submittedName>
        <fullName evidence="13">Protein kinase domain-containing protein</fullName>
    </submittedName>
</protein>
<feature type="region of interest" description="Disordered" evidence="9">
    <location>
        <begin position="72"/>
        <end position="105"/>
    </location>
</feature>
<dbReference type="GO" id="GO:0004714">
    <property type="term" value="F:transmembrane receptor protein tyrosine kinase activity"/>
    <property type="evidence" value="ECO:0007669"/>
    <property type="project" value="TreeGrafter"/>
</dbReference>
<dbReference type="GO" id="GO:0005886">
    <property type="term" value="C:plasma membrane"/>
    <property type="evidence" value="ECO:0007669"/>
    <property type="project" value="TreeGrafter"/>
</dbReference>
<dbReference type="EMBL" id="UZAE01003704">
    <property type="protein sequence ID" value="VDO00694.1"/>
    <property type="molecule type" value="Genomic_DNA"/>
</dbReference>
<accession>A0A0R3TCP7</accession>
<reference evidence="11 12" key="2">
    <citation type="submission" date="2018-11" db="EMBL/GenBank/DDBJ databases">
        <authorList>
            <consortium name="Pathogen Informatics"/>
        </authorList>
    </citation>
    <scope>NUCLEOTIDE SEQUENCE [LARGE SCALE GENOMIC DNA]</scope>
</reference>
<keyword evidence="6" id="KW-0067">ATP-binding</keyword>
<dbReference type="Gene3D" id="3.30.200.20">
    <property type="entry name" value="Phosphorylase Kinase, domain 1"/>
    <property type="match status" value="1"/>
</dbReference>
<evidence type="ECO:0000256" key="9">
    <source>
        <dbReference type="SAM" id="MobiDB-lite"/>
    </source>
</evidence>
<feature type="compositionally biased region" description="Basic and acidic residues" evidence="9">
    <location>
        <begin position="79"/>
        <end position="94"/>
    </location>
</feature>
<keyword evidence="4" id="KW-0677">Repeat</keyword>
<keyword evidence="5" id="KW-0547">Nucleotide-binding</keyword>
<evidence type="ECO:0000256" key="5">
    <source>
        <dbReference type="ARBA" id="ARBA00022741"/>
    </source>
</evidence>
<dbReference type="Proteomes" id="UP000278807">
    <property type="component" value="Unassembled WGS sequence"/>
</dbReference>
<feature type="compositionally biased region" description="Polar residues" evidence="9">
    <location>
        <begin position="95"/>
        <end position="105"/>
    </location>
</feature>